<reference evidence="2" key="1">
    <citation type="submission" date="2020-02" db="EMBL/GenBank/DDBJ databases">
        <authorList>
            <person name="Palmer J.M."/>
        </authorList>
    </citation>
    <scope>NUCLEOTIDE SEQUENCE</scope>
    <source>
        <strain evidence="2">EPUS1.4</strain>
        <tissue evidence="2">Thallus</tissue>
    </source>
</reference>
<evidence type="ECO:0000313" key="2">
    <source>
        <dbReference type="EMBL" id="KAF7506059.1"/>
    </source>
</evidence>
<feature type="compositionally biased region" description="Polar residues" evidence="1">
    <location>
        <begin position="212"/>
        <end position="221"/>
    </location>
</feature>
<evidence type="ECO:0000256" key="1">
    <source>
        <dbReference type="SAM" id="MobiDB-lite"/>
    </source>
</evidence>
<keyword evidence="3" id="KW-1185">Reference proteome</keyword>
<dbReference type="Proteomes" id="UP000606974">
    <property type="component" value="Unassembled WGS sequence"/>
</dbReference>
<name>A0A8H7AEP0_9EURO</name>
<dbReference type="OrthoDB" id="10331611at2759"/>
<feature type="region of interest" description="Disordered" evidence="1">
    <location>
        <begin position="190"/>
        <end position="250"/>
    </location>
</feature>
<sequence>MHPTEEQVRQAGGFQTPSLTSAAEKAVESKDGFTGSSIPSNDSNDLMKAAQPKLVSASSSKRSRMLHLPNDHPNSTQLQDRSDSCASEEFPALEDNEERSDEMSRGILLYEGDWITELSLTEEETLQAAESERQANEVALTQTAARRTYDWVSNTFERGSCLTPPSQILSSPIDGDETYKSALSVFTSSGSAWSDGGMQNDDGIREDPFQTPPNKRSSPRTTFDPLLDRSFAPDSSVAGMATPRDTQSSPCAYRSRIEAELLFNSLQHEVSTNHEPLRRSDEPETECEYFSRLYESRHGEQDDVTLLGTPKMLGFDALMTCFDATTDEIIQNVKIAVGSFINHTEFMFGGKSICPKSEHQ</sequence>
<accession>A0A8H7AEP0</accession>
<dbReference type="EMBL" id="JAACFV010000095">
    <property type="protein sequence ID" value="KAF7506059.1"/>
    <property type="molecule type" value="Genomic_DNA"/>
</dbReference>
<gene>
    <name evidence="2" type="ORF">GJ744_012306</name>
</gene>
<feature type="compositionally biased region" description="Acidic residues" evidence="1">
    <location>
        <begin position="91"/>
        <end position="100"/>
    </location>
</feature>
<dbReference type="AlphaFoldDB" id="A0A8H7AEP0"/>
<feature type="region of interest" description="Disordered" evidence="1">
    <location>
        <begin position="1"/>
        <end position="101"/>
    </location>
</feature>
<comment type="caution">
    <text evidence="2">The sequence shown here is derived from an EMBL/GenBank/DDBJ whole genome shotgun (WGS) entry which is preliminary data.</text>
</comment>
<proteinExistence type="predicted"/>
<organism evidence="2 3">
    <name type="scientific">Endocarpon pusillum</name>
    <dbReference type="NCBI Taxonomy" id="364733"/>
    <lineage>
        <taxon>Eukaryota</taxon>
        <taxon>Fungi</taxon>
        <taxon>Dikarya</taxon>
        <taxon>Ascomycota</taxon>
        <taxon>Pezizomycotina</taxon>
        <taxon>Eurotiomycetes</taxon>
        <taxon>Chaetothyriomycetidae</taxon>
        <taxon>Verrucariales</taxon>
        <taxon>Verrucariaceae</taxon>
        <taxon>Endocarpon</taxon>
    </lineage>
</organism>
<feature type="compositionally biased region" description="Polar residues" evidence="1">
    <location>
        <begin position="34"/>
        <end position="44"/>
    </location>
</feature>
<evidence type="ECO:0000313" key="3">
    <source>
        <dbReference type="Proteomes" id="UP000606974"/>
    </source>
</evidence>
<protein>
    <submittedName>
        <fullName evidence="2">Uncharacterized protein</fullName>
    </submittedName>
</protein>